<keyword evidence="10" id="KW-0496">Mitochondrion</keyword>
<evidence type="ECO:0000313" key="13">
    <source>
        <dbReference type="EMBL" id="RMZ12345.1"/>
    </source>
</evidence>
<keyword evidence="9" id="KW-0811">Translocation</keyword>
<feature type="region of interest" description="Disordered" evidence="12">
    <location>
        <begin position="1"/>
        <end position="35"/>
    </location>
</feature>
<gene>
    <name evidence="13" type="ORF">D0860_02973</name>
</gene>
<evidence type="ECO:0000256" key="1">
    <source>
        <dbReference type="ARBA" id="ARBA00004434"/>
    </source>
</evidence>
<feature type="region of interest" description="Disordered" evidence="12">
    <location>
        <begin position="261"/>
        <end position="320"/>
    </location>
</feature>
<keyword evidence="6" id="KW-0999">Mitochondrion inner membrane</keyword>
<feature type="region of interest" description="Disordered" evidence="12">
    <location>
        <begin position="373"/>
        <end position="394"/>
    </location>
</feature>
<dbReference type="VEuPathDB" id="FungiDB:BTJ68_04173"/>
<feature type="compositionally biased region" description="Basic and acidic residues" evidence="12">
    <location>
        <begin position="436"/>
        <end position="457"/>
    </location>
</feature>
<proteinExistence type="inferred from homology"/>
<comment type="similarity">
    <text evidence="2">Belongs to the TIM54 family.</text>
</comment>
<dbReference type="InterPro" id="IPR021056">
    <property type="entry name" value="Mt_import_IM_translocase_Tim54"/>
</dbReference>
<feature type="compositionally biased region" description="Low complexity" evidence="12">
    <location>
        <begin position="8"/>
        <end position="31"/>
    </location>
</feature>
<evidence type="ECO:0000256" key="6">
    <source>
        <dbReference type="ARBA" id="ARBA00022792"/>
    </source>
</evidence>
<dbReference type="Pfam" id="PF11711">
    <property type="entry name" value="Tim54"/>
    <property type="match status" value="1"/>
</dbReference>
<dbReference type="AlphaFoldDB" id="A0A3M7HH65"/>
<organism evidence="13 14">
    <name type="scientific">Hortaea werneckii</name>
    <name type="common">Black yeast</name>
    <name type="synonym">Cladosporium werneckii</name>
    <dbReference type="NCBI Taxonomy" id="91943"/>
    <lineage>
        <taxon>Eukaryota</taxon>
        <taxon>Fungi</taxon>
        <taxon>Dikarya</taxon>
        <taxon>Ascomycota</taxon>
        <taxon>Pezizomycotina</taxon>
        <taxon>Dothideomycetes</taxon>
        <taxon>Dothideomycetidae</taxon>
        <taxon>Mycosphaerellales</taxon>
        <taxon>Teratosphaeriaceae</taxon>
        <taxon>Hortaea</taxon>
    </lineage>
</organism>
<reference evidence="13 14" key="1">
    <citation type="journal article" date="2018" name="BMC Genomics">
        <title>Genomic evidence for intraspecific hybridization in a clonal and extremely halotolerant yeast.</title>
        <authorList>
            <person name="Gostincar C."/>
            <person name="Stajich J.E."/>
            <person name="Zupancic J."/>
            <person name="Zalar P."/>
            <person name="Gunde-Cimerman N."/>
        </authorList>
    </citation>
    <scope>NUCLEOTIDE SEQUENCE [LARGE SCALE GENOMIC DNA]</scope>
    <source>
        <strain evidence="13 14">EXF-562</strain>
    </source>
</reference>
<keyword evidence="8" id="KW-1133">Transmembrane helix</keyword>
<evidence type="ECO:0000256" key="7">
    <source>
        <dbReference type="ARBA" id="ARBA00022927"/>
    </source>
</evidence>
<evidence type="ECO:0000256" key="12">
    <source>
        <dbReference type="SAM" id="MobiDB-lite"/>
    </source>
</evidence>
<dbReference type="Proteomes" id="UP000280598">
    <property type="component" value="Unassembled WGS sequence"/>
</dbReference>
<protein>
    <recommendedName>
        <fullName evidence="3">Mitochondrial import inner membrane translocase subunit TIM54</fullName>
    </recommendedName>
</protein>
<dbReference type="EMBL" id="QWIS01000044">
    <property type="protein sequence ID" value="RMZ12345.1"/>
    <property type="molecule type" value="Genomic_DNA"/>
</dbReference>
<dbReference type="GO" id="GO:0015031">
    <property type="term" value="P:protein transport"/>
    <property type="evidence" value="ECO:0007669"/>
    <property type="project" value="UniProtKB-KW"/>
</dbReference>
<keyword evidence="7" id="KW-0653">Protein transport</keyword>
<feature type="compositionally biased region" description="Polar residues" evidence="12">
    <location>
        <begin position="308"/>
        <end position="318"/>
    </location>
</feature>
<evidence type="ECO:0000256" key="3">
    <source>
        <dbReference type="ARBA" id="ARBA00020796"/>
    </source>
</evidence>
<comment type="subcellular location">
    <subcellularLocation>
        <location evidence="1">Mitochondrion inner membrane</location>
        <topology evidence="1">Single-pass membrane protein</topology>
    </subcellularLocation>
</comment>
<evidence type="ECO:0000256" key="2">
    <source>
        <dbReference type="ARBA" id="ARBA00006355"/>
    </source>
</evidence>
<evidence type="ECO:0000256" key="9">
    <source>
        <dbReference type="ARBA" id="ARBA00023010"/>
    </source>
</evidence>
<comment type="caution">
    <text evidence="13">The sequence shown here is derived from an EMBL/GenBank/DDBJ whole genome shotgun (WGS) entry which is preliminary data.</text>
</comment>
<feature type="region of interest" description="Disordered" evidence="12">
    <location>
        <begin position="216"/>
        <end position="248"/>
    </location>
</feature>
<feature type="region of interest" description="Disordered" evidence="12">
    <location>
        <begin position="436"/>
        <end position="464"/>
    </location>
</feature>
<evidence type="ECO:0000256" key="10">
    <source>
        <dbReference type="ARBA" id="ARBA00023128"/>
    </source>
</evidence>
<dbReference type="GO" id="GO:0005743">
    <property type="term" value="C:mitochondrial inner membrane"/>
    <property type="evidence" value="ECO:0007669"/>
    <property type="project" value="UniProtKB-SubCell"/>
</dbReference>
<keyword evidence="11" id="KW-0472">Membrane</keyword>
<keyword evidence="4" id="KW-0813">Transport</keyword>
<evidence type="ECO:0000256" key="8">
    <source>
        <dbReference type="ARBA" id="ARBA00022989"/>
    </source>
</evidence>
<accession>A0A3M7HH65</accession>
<evidence type="ECO:0000256" key="11">
    <source>
        <dbReference type="ARBA" id="ARBA00023136"/>
    </source>
</evidence>
<name>A0A3M7HH65_HORWE</name>
<evidence type="ECO:0000256" key="5">
    <source>
        <dbReference type="ARBA" id="ARBA00022692"/>
    </source>
</evidence>
<keyword evidence="5" id="KW-0812">Transmembrane</keyword>
<evidence type="ECO:0000256" key="4">
    <source>
        <dbReference type="ARBA" id="ARBA00022448"/>
    </source>
</evidence>
<sequence length="464" mass="51483">MAEKPPTSAAENVGSAAAATASGSAAQRPAAPEQNPAFRAMGLPRFRLPSRNWMIFFTVTGSFASAVIYDKWQTKRNRQKWCDLVSHLADEPLSTKTLPRRMTIYLAAPPGDGLRNAREHFHDYIKPVLVSAAMDWDVVEGRKEGDVRHKTAEKIRRKRKRAGEGEAMPAEEAEKEFMVDALREKAGTTEEAGVAGDLVVGRHTWKEYVRGMHEGWLGPADAPKQSDPEPTPDQEPATHIPGQPSLGDAAVKGAANVVDANTSPASAADTPEAQQTDDQPENKPEEKKEEEEEKPKPRQPPPYITPSEYATASLSPSTPEMIGPSAGIRFPHILGFRNTPIRLYRFLTRRYLADDIGREVAAAVLANYRPYSTSTTADENSASGSQKTVPEQSQVLAHEERSWWKTTWDARKEHEESVWIEDMVLDERLASRMRKFELTSQDEDRAKRIGEGTEKVGKSSYPES</sequence>
<evidence type="ECO:0000313" key="14">
    <source>
        <dbReference type="Proteomes" id="UP000280598"/>
    </source>
</evidence>